<name>A0A0F9IS33_9ZZZZ</name>
<dbReference type="GO" id="GO:0016491">
    <property type="term" value="F:oxidoreductase activity"/>
    <property type="evidence" value="ECO:0007669"/>
    <property type="project" value="UniProtKB-KW"/>
</dbReference>
<dbReference type="Gene3D" id="3.20.20.100">
    <property type="entry name" value="NADP-dependent oxidoreductase domain"/>
    <property type="match status" value="1"/>
</dbReference>
<organism evidence="3">
    <name type="scientific">marine sediment metagenome</name>
    <dbReference type="NCBI Taxonomy" id="412755"/>
    <lineage>
        <taxon>unclassified sequences</taxon>
        <taxon>metagenomes</taxon>
        <taxon>ecological metagenomes</taxon>
    </lineage>
</organism>
<protein>
    <recommendedName>
        <fullName evidence="2">NADP-dependent oxidoreductase domain-containing protein</fullName>
    </recommendedName>
</protein>
<dbReference type="AlphaFoldDB" id="A0A0F9IS33"/>
<dbReference type="PROSITE" id="PS00062">
    <property type="entry name" value="ALDOKETO_REDUCTASE_2"/>
    <property type="match status" value="1"/>
</dbReference>
<dbReference type="InterPro" id="IPR050523">
    <property type="entry name" value="AKR_Detox_Biosynth"/>
</dbReference>
<dbReference type="FunFam" id="3.20.20.100:FF:000004">
    <property type="entry name" value="Oxidoreductase, aldo/keto reductase"/>
    <property type="match status" value="1"/>
</dbReference>
<evidence type="ECO:0000259" key="2">
    <source>
        <dbReference type="Pfam" id="PF00248"/>
    </source>
</evidence>
<reference evidence="3" key="1">
    <citation type="journal article" date="2015" name="Nature">
        <title>Complex archaea that bridge the gap between prokaryotes and eukaryotes.</title>
        <authorList>
            <person name="Spang A."/>
            <person name="Saw J.H."/>
            <person name="Jorgensen S.L."/>
            <person name="Zaremba-Niedzwiedzka K."/>
            <person name="Martijn J."/>
            <person name="Lind A.E."/>
            <person name="van Eijk R."/>
            <person name="Schleper C."/>
            <person name="Guy L."/>
            <person name="Ettema T.J."/>
        </authorList>
    </citation>
    <scope>NUCLEOTIDE SEQUENCE</scope>
</reference>
<evidence type="ECO:0000313" key="3">
    <source>
        <dbReference type="EMBL" id="KKL89947.1"/>
    </source>
</evidence>
<keyword evidence="1" id="KW-0560">Oxidoreductase</keyword>
<dbReference type="PRINTS" id="PR00069">
    <property type="entry name" value="ALDKETRDTASE"/>
</dbReference>
<dbReference type="SUPFAM" id="SSF51430">
    <property type="entry name" value="NAD(P)-linked oxidoreductase"/>
    <property type="match status" value="1"/>
</dbReference>
<sequence length="316" mass="36025">MEYRILGNSDLNPSIIGYGAWGIGGAPFWKTEGEEKSIRSIEKAFDLGINFYDTAPVYGFGYSERLLGKALHSKRKEIMIATKCGLRWEEEEIEAIEKKSTRESIFEEIDLSLKRLRTDYIDLYQVHWPDENTPIEETMDALLKIQKAGKVRYIGVSNYSVDQMKESLKYGQIVSLQPMYNMLERDIEKEILPFCIEGNIGVICYSSLASGVLTGKYDENTRFEDWRGQEIIGHFTGDVFKSHVRKVKEITKIAQKLGKTTAQLAINWLLHQKGVTTALVGVKNPEQTEQNVGAVGWEIPDDDLENISDILEERRT</sequence>
<dbReference type="CDD" id="cd19084">
    <property type="entry name" value="AKR_AKR11B1-like"/>
    <property type="match status" value="1"/>
</dbReference>
<dbReference type="PANTHER" id="PTHR43364">
    <property type="entry name" value="NADH-SPECIFIC METHYLGLYOXAL REDUCTASE-RELATED"/>
    <property type="match status" value="1"/>
</dbReference>
<comment type="caution">
    <text evidence="3">The sequence shown here is derived from an EMBL/GenBank/DDBJ whole genome shotgun (WGS) entry which is preliminary data.</text>
</comment>
<dbReference type="InterPro" id="IPR020471">
    <property type="entry name" value="AKR"/>
</dbReference>
<dbReference type="PANTHER" id="PTHR43364:SF4">
    <property type="entry name" value="NAD(P)-LINKED OXIDOREDUCTASE SUPERFAMILY PROTEIN"/>
    <property type="match status" value="1"/>
</dbReference>
<accession>A0A0F9IS33</accession>
<proteinExistence type="predicted"/>
<dbReference type="GO" id="GO:0005829">
    <property type="term" value="C:cytosol"/>
    <property type="evidence" value="ECO:0007669"/>
    <property type="project" value="UniProtKB-ARBA"/>
</dbReference>
<dbReference type="EMBL" id="LAZR01020146">
    <property type="protein sequence ID" value="KKL89947.1"/>
    <property type="molecule type" value="Genomic_DNA"/>
</dbReference>
<dbReference type="InterPro" id="IPR018170">
    <property type="entry name" value="Aldo/ket_reductase_CS"/>
</dbReference>
<gene>
    <name evidence="3" type="ORF">LCGC14_1909590</name>
</gene>
<dbReference type="InterPro" id="IPR023210">
    <property type="entry name" value="NADP_OxRdtase_dom"/>
</dbReference>
<dbReference type="InterPro" id="IPR036812">
    <property type="entry name" value="NAD(P)_OxRdtase_dom_sf"/>
</dbReference>
<feature type="domain" description="NADP-dependent oxidoreductase" evidence="2">
    <location>
        <begin position="16"/>
        <end position="311"/>
    </location>
</feature>
<evidence type="ECO:0000256" key="1">
    <source>
        <dbReference type="ARBA" id="ARBA00023002"/>
    </source>
</evidence>
<dbReference type="Pfam" id="PF00248">
    <property type="entry name" value="Aldo_ket_red"/>
    <property type="match status" value="1"/>
</dbReference>